<dbReference type="Pfam" id="PF09986">
    <property type="entry name" value="DUF2225"/>
    <property type="match status" value="1"/>
</dbReference>
<gene>
    <name evidence="1" type="ORF">K8V56_13200</name>
</gene>
<dbReference type="InterPro" id="IPR011990">
    <property type="entry name" value="TPR-like_helical_dom_sf"/>
</dbReference>
<evidence type="ECO:0000313" key="1">
    <source>
        <dbReference type="EMBL" id="HJF32714.1"/>
    </source>
</evidence>
<dbReference type="InterPro" id="IPR018708">
    <property type="entry name" value="DUF2225"/>
</dbReference>
<organism evidence="1 2">
    <name type="scientific">Sporosarcina psychrophila</name>
    <name type="common">Bacillus psychrophilus</name>
    <dbReference type="NCBI Taxonomy" id="1476"/>
    <lineage>
        <taxon>Bacteria</taxon>
        <taxon>Bacillati</taxon>
        <taxon>Bacillota</taxon>
        <taxon>Bacilli</taxon>
        <taxon>Bacillales</taxon>
        <taxon>Caryophanaceae</taxon>
        <taxon>Sporosarcina</taxon>
    </lineage>
</organism>
<dbReference type="SUPFAM" id="SSF48452">
    <property type="entry name" value="TPR-like"/>
    <property type="match status" value="1"/>
</dbReference>
<dbReference type="EMBL" id="DYWT01000211">
    <property type="protein sequence ID" value="HJF32714.1"/>
    <property type="molecule type" value="Genomic_DNA"/>
</dbReference>
<evidence type="ECO:0000313" key="2">
    <source>
        <dbReference type="Proteomes" id="UP000698173"/>
    </source>
</evidence>
<reference evidence="1" key="2">
    <citation type="submission" date="2021-09" db="EMBL/GenBank/DDBJ databases">
        <authorList>
            <person name="Gilroy R."/>
        </authorList>
    </citation>
    <scope>NUCLEOTIDE SEQUENCE</scope>
    <source>
        <strain evidence="1">CHK171-7178</strain>
    </source>
</reference>
<dbReference type="AlphaFoldDB" id="A0A921KF14"/>
<dbReference type="Proteomes" id="UP000698173">
    <property type="component" value="Unassembled WGS sequence"/>
</dbReference>
<accession>A0A921KF14</accession>
<reference evidence="1" key="1">
    <citation type="journal article" date="2021" name="PeerJ">
        <title>Extensive microbial diversity within the chicken gut microbiome revealed by metagenomics and culture.</title>
        <authorList>
            <person name="Gilroy R."/>
            <person name="Ravi A."/>
            <person name="Getino M."/>
            <person name="Pursley I."/>
            <person name="Horton D.L."/>
            <person name="Alikhan N.F."/>
            <person name="Baker D."/>
            <person name="Gharbi K."/>
            <person name="Hall N."/>
            <person name="Watson M."/>
            <person name="Adriaenssens E.M."/>
            <person name="Foster-Nyarko E."/>
            <person name="Jarju S."/>
            <person name="Secka A."/>
            <person name="Antonio M."/>
            <person name="Oren A."/>
            <person name="Chaudhuri R.R."/>
            <person name="La Ragione R."/>
            <person name="Hildebrand F."/>
            <person name="Pallen M.J."/>
        </authorList>
    </citation>
    <scope>NUCLEOTIDE SEQUENCE</scope>
    <source>
        <strain evidence="1">CHK171-7178</strain>
    </source>
</reference>
<protein>
    <submittedName>
        <fullName evidence="1">DUF2225 domain-containing protein</fullName>
    </submittedName>
</protein>
<sequence>MEISPFYDKKVTCINCKENFTTIRIRSRFVRVASHESDFKPVYSDPEVNPILYNVAVCPHCGFSFTDDFSPYFAPGTEEDIAERITSQWNGRSFSAERDTDEAIETYKLAYLSAMFKKEKVLTLAGLTLRIAWLYRQKGAKEEEKRFLLIARNFYNASYSEGDFKGTQMSETKVLYLIAELSWKIGDENEAVKSFSRILESQRTSTEPKIIEMAKERWQDIKEWRKVSE</sequence>
<proteinExistence type="predicted"/>
<name>A0A921KF14_SPOPS</name>
<comment type="caution">
    <text evidence="1">The sequence shown here is derived from an EMBL/GenBank/DDBJ whole genome shotgun (WGS) entry which is preliminary data.</text>
</comment>